<protein>
    <submittedName>
        <fullName evidence="8">Exopolyphosphatase</fullName>
    </submittedName>
</protein>
<feature type="region of interest" description="Disordered" evidence="5">
    <location>
        <begin position="1"/>
        <end position="26"/>
    </location>
</feature>
<dbReference type="Gene3D" id="3.10.310.20">
    <property type="entry name" value="DHHA2 domain"/>
    <property type="match status" value="1"/>
</dbReference>
<dbReference type="InterPro" id="IPR001667">
    <property type="entry name" value="DDH_dom"/>
</dbReference>
<evidence type="ECO:0000259" key="7">
    <source>
        <dbReference type="SMART" id="SM01131"/>
    </source>
</evidence>
<keyword evidence="2" id="KW-0479">Metal-binding</keyword>
<reference evidence="8" key="1">
    <citation type="submission" date="2023-10" db="EMBL/GenBank/DDBJ databases">
        <authorList>
            <person name="Noh H."/>
        </authorList>
    </citation>
    <scope>NUCLEOTIDE SEQUENCE</scope>
    <source>
        <strain evidence="8">DUCC4014</strain>
    </source>
</reference>
<dbReference type="GeneID" id="87812776"/>
<evidence type="ECO:0000256" key="1">
    <source>
        <dbReference type="ARBA" id="ARBA00001936"/>
    </source>
</evidence>
<dbReference type="GO" id="GO:0005737">
    <property type="term" value="C:cytoplasm"/>
    <property type="evidence" value="ECO:0007669"/>
    <property type="project" value="InterPro"/>
</dbReference>
<dbReference type="Pfam" id="PF02833">
    <property type="entry name" value="DHHA2"/>
    <property type="match status" value="1"/>
</dbReference>
<proteinExistence type="predicted"/>
<dbReference type="InterPro" id="IPR038763">
    <property type="entry name" value="DHH_sf"/>
</dbReference>
<evidence type="ECO:0000256" key="4">
    <source>
        <dbReference type="ARBA" id="ARBA00023211"/>
    </source>
</evidence>
<evidence type="ECO:0000313" key="9">
    <source>
        <dbReference type="Proteomes" id="UP000827549"/>
    </source>
</evidence>
<dbReference type="Pfam" id="PF01368">
    <property type="entry name" value="DHH"/>
    <property type="match status" value="1"/>
</dbReference>
<keyword evidence="6" id="KW-1133">Transmembrane helix</keyword>
<keyword evidence="4" id="KW-0464">Manganese</keyword>
<evidence type="ECO:0000256" key="6">
    <source>
        <dbReference type="SAM" id="Phobius"/>
    </source>
</evidence>
<dbReference type="AlphaFoldDB" id="A0AAF1BLN5"/>
<accession>A0AAF1BLN5</accession>
<dbReference type="RefSeq" id="XP_062632152.1">
    <property type="nucleotide sequence ID" value="XM_062776168.1"/>
</dbReference>
<feature type="compositionally biased region" description="Low complexity" evidence="5">
    <location>
        <begin position="102"/>
        <end position="114"/>
    </location>
</feature>
<gene>
    <name evidence="8" type="primary">PPX1_1</name>
    <name evidence="8" type="ORF">LOC62_07G009615</name>
</gene>
<keyword evidence="6" id="KW-0472">Membrane</keyword>
<dbReference type="Proteomes" id="UP000827549">
    <property type="component" value="Chromosome 7"/>
</dbReference>
<dbReference type="Gene3D" id="3.90.1640.10">
    <property type="entry name" value="inorganic pyrophosphatase (n-terminal core)"/>
    <property type="match status" value="1"/>
</dbReference>
<sequence>MPTTPSYQPIRDSSPEPSLPRPSHHPRRLIRRPARYLFILALLALPLLVLAILASALIPGQSMRICLPFHLNRISPSLHRALACSSLNATIARPNANFATTASTTTVNSPSTTSTPPPPAMASTTTTQDGRLADFLKSQNAAFVDDLKAGKGKGWLLVNGNEAGDLDTIASSVAYAFLASALRAERAVPLVLTPENLMSLRPENLYALQQANLPAEDLLHVAALPIKTEELATAGVRFVLVDHNRLLPRFVSDESTVSAIIDHHEDEHASPNAPFRDIQFGAGSCSSLVTQHFIPQWQASLAGPAGAAGSPVPPELATLLLSAILIDTHGLKHGGKAQDVDYAAAAFLYPISTLAAGASNISTAALTSSSTAPIPDGLSAYANKITEIKYDVSKMNTYDLLQRDYKQYAWATGSGKTLNVGLSTVPLGLKDQVKAEKDGWASWLATSDKFMNERGIDVEGVLTTFKNEKGKSKREILLLVRTGGSLATIEEASNVIGVLEGGLRADADDFALEDWGAGKKGEKGTLAEEVKPLINSTTRVAKVWDQTNHHSTRKQVAPALQHVVSKL</sequence>
<dbReference type="PANTHER" id="PTHR12112:SF39">
    <property type="entry name" value="EG:152A3.5 PROTEIN (FBGN0003116_PN PROTEIN)"/>
    <property type="match status" value="1"/>
</dbReference>
<dbReference type="GO" id="GO:0004309">
    <property type="term" value="F:exopolyphosphatase activity"/>
    <property type="evidence" value="ECO:0007669"/>
    <property type="project" value="TreeGrafter"/>
</dbReference>
<dbReference type="SMART" id="SM01131">
    <property type="entry name" value="DHHA2"/>
    <property type="match status" value="1"/>
</dbReference>
<dbReference type="EMBL" id="CP086720">
    <property type="protein sequence ID" value="WOO86126.1"/>
    <property type="molecule type" value="Genomic_DNA"/>
</dbReference>
<dbReference type="GO" id="GO:0046872">
    <property type="term" value="F:metal ion binding"/>
    <property type="evidence" value="ECO:0007669"/>
    <property type="project" value="UniProtKB-KW"/>
</dbReference>
<feature type="domain" description="DHHA2" evidence="7">
    <location>
        <begin position="382"/>
        <end position="564"/>
    </location>
</feature>
<keyword evidence="9" id="KW-1185">Reference proteome</keyword>
<dbReference type="InterPro" id="IPR004097">
    <property type="entry name" value="DHHA2"/>
</dbReference>
<evidence type="ECO:0000256" key="2">
    <source>
        <dbReference type="ARBA" id="ARBA00022723"/>
    </source>
</evidence>
<keyword evidence="3" id="KW-0378">Hydrolase</keyword>
<feature type="region of interest" description="Disordered" evidence="5">
    <location>
        <begin position="102"/>
        <end position="126"/>
    </location>
</feature>
<evidence type="ECO:0000256" key="3">
    <source>
        <dbReference type="ARBA" id="ARBA00022801"/>
    </source>
</evidence>
<dbReference type="PANTHER" id="PTHR12112">
    <property type="entry name" value="BNIP - RELATED"/>
    <property type="match status" value="1"/>
</dbReference>
<evidence type="ECO:0000313" key="8">
    <source>
        <dbReference type="EMBL" id="WOO86126.1"/>
    </source>
</evidence>
<feature type="transmembrane region" description="Helical" evidence="6">
    <location>
        <begin position="36"/>
        <end position="58"/>
    </location>
</feature>
<comment type="cofactor">
    <cofactor evidence="1">
        <name>Mn(2+)</name>
        <dbReference type="ChEBI" id="CHEBI:29035"/>
    </cofactor>
</comment>
<name>A0AAF1BLN5_9TREE</name>
<evidence type="ECO:0000256" key="5">
    <source>
        <dbReference type="SAM" id="MobiDB-lite"/>
    </source>
</evidence>
<dbReference type="SUPFAM" id="SSF64182">
    <property type="entry name" value="DHH phosphoesterases"/>
    <property type="match status" value="1"/>
</dbReference>
<keyword evidence="6" id="KW-0812">Transmembrane</keyword>
<dbReference type="InterPro" id="IPR038222">
    <property type="entry name" value="DHHA2_dom_sf"/>
</dbReference>
<organism evidence="8 9">
    <name type="scientific">Vanrija pseudolonga</name>
    <dbReference type="NCBI Taxonomy" id="143232"/>
    <lineage>
        <taxon>Eukaryota</taxon>
        <taxon>Fungi</taxon>
        <taxon>Dikarya</taxon>
        <taxon>Basidiomycota</taxon>
        <taxon>Agaricomycotina</taxon>
        <taxon>Tremellomycetes</taxon>
        <taxon>Trichosporonales</taxon>
        <taxon>Trichosporonaceae</taxon>
        <taxon>Vanrija</taxon>
    </lineage>
</organism>